<reference evidence="1" key="1">
    <citation type="submission" date="2023-10" db="EMBL/GenBank/DDBJ databases">
        <authorList>
            <person name="Chen Y."/>
            <person name="Shah S."/>
            <person name="Dougan E. K."/>
            <person name="Thang M."/>
            <person name="Chan C."/>
        </authorList>
    </citation>
    <scope>NUCLEOTIDE SEQUENCE [LARGE SCALE GENOMIC DNA]</scope>
</reference>
<gene>
    <name evidence="1" type="ORF">PCOR1329_LOCUS18829</name>
</gene>
<comment type="caution">
    <text evidence="1">The sequence shown here is derived from an EMBL/GenBank/DDBJ whole genome shotgun (WGS) entry which is preliminary data.</text>
</comment>
<accession>A0ABN9R9J2</accession>
<dbReference type="EMBL" id="CAUYUJ010005957">
    <property type="protein sequence ID" value="CAK0815576.1"/>
    <property type="molecule type" value="Genomic_DNA"/>
</dbReference>
<organism evidence="1 2">
    <name type="scientific">Prorocentrum cordatum</name>
    <dbReference type="NCBI Taxonomy" id="2364126"/>
    <lineage>
        <taxon>Eukaryota</taxon>
        <taxon>Sar</taxon>
        <taxon>Alveolata</taxon>
        <taxon>Dinophyceae</taxon>
        <taxon>Prorocentrales</taxon>
        <taxon>Prorocentraceae</taxon>
        <taxon>Prorocentrum</taxon>
    </lineage>
</organism>
<feature type="non-terminal residue" evidence="1">
    <location>
        <position position="1"/>
    </location>
</feature>
<protein>
    <submittedName>
        <fullName evidence="1">Uncharacterized protein</fullName>
    </submittedName>
</protein>
<sequence>ILYDFEAIKANVTSDLASKGEQLLSKGKELDRKQDQIDAHIRDCLAQVKEQQSKDLAKQAEAVDKKLADSLGVVGECSRAAAKNAQDIAK</sequence>
<keyword evidence="2" id="KW-1185">Reference proteome</keyword>
<proteinExistence type="predicted"/>
<evidence type="ECO:0000313" key="1">
    <source>
        <dbReference type="EMBL" id="CAK0815576.1"/>
    </source>
</evidence>
<name>A0ABN9R9J2_9DINO</name>
<dbReference type="Proteomes" id="UP001189429">
    <property type="component" value="Unassembled WGS sequence"/>
</dbReference>
<evidence type="ECO:0000313" key="2">
    <source>
        <dbReference type="Proteomes" id="UP001189429"/>
    </source>
</evidence>
<feature type="non-terminal residue" evidence="1">
    <location>
        <position position="90"/>
    </location>
</feature>